<name>A0A7J9G9W0_9ROSI</name>
<organism evidence="2 3">
    <name type="scientific">Gossypium harknessii</name>
    <dbReference type="NCBI Taxonomy" id="34285"/>
    <lineage>
        <taxon>Eukaryota</taxon>
        <taxon>Viridiplantae</taxon>
        <taxon>Streptophyta</taxon>
        <taxon>Embryophyta</taxon>
        <taxon>Tracheophyta</taxon>
        <taxon>Spermatophyta</taxon>
        <taxon>Magnoliopsida</taxon>
        <taxon>eudicotyledons</taxon>
        <taxon>Gunneridae</taxon>
        <taxon>Pentapetalae</taxon>
        <taxon>rosids</taxon>
        <taxon>malvids</taxon>
        <taxon>Malvales</taxon>
        <taxon>Malvaceae</taxon>
        <taxon>Malvoideae</taxon>
        <taxon>Gossypium</taxon>
    </lineage>
</organism>
<dbReference type="Proteomes" id="UP000593560">
    <property type="component" value="Unassembled WGS sequence"/>
</dbReference>
<feature type="transmembrane region" description="Helical" evidence="1">
    <location>
        <begin position="89"/>
        <end position="110"/>
    </location>
</feature>
<evidence type="ECO:0000256" key="1">
    <source>
        <dbReference type="SAM" id="Phobius"/>
    </source>
</evidence>
<keyword evidence="1" id="KW-1133">Transmembrane helix</keyword>
<proteinExistence type="predicted"/>
<evidence type="ECO:0000313" key="3">
    <source>
        <dbReference type="Proteomes" id="UP000593560"/>
    </source>
</evidence>
<sequence>MNTSVLGPYISNIATMTVYLRASRLAHVPRIVNRVAHQLASVGLRDVGSIYRVGVEPTFLSTTVAFDRAVSGSGVCGTWTLSAGTRASVCMFPLFLDLVAASLCFAIVGFPNLSCSR</sequence>
<reference evidence="2 3" key="1">
    <citation type="journal article" date="2019" name="Genome Biol. Evol.">
        <title>Insights into the evolution of the New World diploid cottons (Gossypium, subgenus Houzingenia) based on genome sequencing.</title>
        <authorList>
            <person name="Grover C.E."/>
            <person name="Arick M.A. 2nd"/>
            <person name="Thrash A."/>
            <person name="Conover J.L."/>
            <person name="Sanders W.S."/>
            <person name="Peterson D.G."/>
            <person name="Frelichowski J.E."/>
            <person name="Scheffler J.A."/>
            <person name="Scheffler B.E."/>
            <person name="Wendel J.F."/>
        </authorList>
    </citation>
    <scope>NUCLEOTIDE SEQUENCE [LARGE SCALE GENOMIC DNA]</scope>
    <source>
        <strain evidence="2">0</strain>
        <tissue evidence="2">Leaf</tissue>
    </source>
</reference>
<keyword evidence="1" id="KW-0812">Transmembrane</keyword>
<comment type="caution">
    <text evidence="2">The sequence shown here is derived from an EMBL/GenBank/DDBJ whole genome shotgun (WGS) entry which is preliminary data.</text>
</comment>
<accession>A0A7J9G9W0</accession>
<protein>
    <submittedName>
        <fullName evidence="2">Uncharacterized protein</fullName>
    </submittedName>
</protein>
<dbReference type="EMBL" id="JABFAD010000003">
    <property type="protein sequence ID" value="MBA0794333.1"/>
    <property type="molecule type" value="Genomic_DNA"/>
</dbReference>
<gene>
    <name evidence="2" type="ORF">Gohar_018672</name>
</gene>
<dbReference type="AlphaFoldDB" id="A0A7J9G9W0"/>
<keyword evidence="1" id="KW-0472">Membrane</keyword>
<keyword evidence="3" id="KW-1185">Reference proteome</keyword>
<evidence type="ECO:0000313" key="2">
    <source>
        <dbReference type="EMBL" id="MBA0794333.1"/>
    </source>
</evidence>
<dbReference type="OrthoDB" id="993483at2759"/>